<reference evidence="2" key="1">
    <citation type="submission" date="2013-03" db="EMBL/GenBank/DDBJ databases">
        <title>The Genome Sequence of Anopheles minimus MINIMUS1.</title>
        <authorList>
            <consortium name="The Broad Institute Genomics Platform"/>
            <person name="Neafsey D.E."/>
            <person name="Walton C."/>
            <person name="Walker B."/>
            <person name="Young S.K."/>
            <person name="Zeng Q."/>
            <person name="Gargeya S."/>
            <person name="Fitzgerald M."/>
            <person name="Haas B."/>
            <person name="Abouelleil A."/>
            <person name="Allen A.W."/>
            <person name="Alvarado L."/>
            <person name="Arachchi H.M."/>
            <person name="Berlin A.M."/>
            <person name="Chapman S.B."/>
            <person name="Gainer-Dewar J."/>
            <person name="Goldberg J."/>
            <person name="Griggs A."/>
            <person name="Gujja S."/>
            <person name="Hansen M."/>
            <person name="Howarth C."/>
            <person name="Imamovic A."/>
            <person name="Ireland A."/>
            <person name="Larimer J."/>
            <person name="McCowan C."/>
            <person name="Murphy C."/>
            <person name="Pearson M."/>
            <person name="Poon T.W."/>
            <person name="Priest M."/>
            <person name="Roberts A."/>
            <person name="Saif S."/>
            <person name="Shea T."/>
            <person name="Sisk P."/>
            <person name="Sykes S."/>
            <person name="Wortman J."/>
            <person name="Nusbaum C."/>
            <person name="Birren B."/>
        </authorList>
    </citation>
    <scope>NUCLEOTIDE SEQUENCE [LARGE SCALE GENOMIC DNA]</scope>
    <source>
        <strain evidence="2">MINIMUS1</strain>
    </source>
</reference>
<proteinExistence type="predicted"/>
<evidence type="ECO:0000313" key="1">
    <source>
        <dbReference type="EnsemblMetazoa" id="AMIN014082-PA"/>
    </source>
</evidence>
<dbReference type="AlphaFoldDB" id="A0A182WMX5"/>
<organism evidence="1 2">
    <name type="scientific">Anopheles minimus</name>
    <dbReference type="NCBI Taxonomy" id="112268"/>
    <lineage>
        <taxon>Eukaryota</taxon>
        <taxon>Metazoa</taxon>
        <taxon>Ecdysozoa</taxon>
        <taxon>Arthropoda</taxon>
        <taxon>Hexapoda</taxon>
        <taxon>Insecta</taxon>
        <taxon>Pterygota</taxon>
        <taxon>Neoptera</taxon>
        <taxon>Endopterygota</taxon>
        <taxon>Diptera</taxon>
        <taxon>Nematocera</taxon>
        <taxon>Culicoidea</taxon>
        <taxon>Culicidae</taxon>
        <taxon>Anophelinae</taxon>
        <taxon>Anopheles</taxon>
    </lineage>
</organism>
<dbReference type="Proteomes" id="UP000075920">
    <property type="component" value="Unassembled WGS sequence"/>
</dbReference>
<dbReference type="EnsemblMetazoa" id="AMIN014082-RA">
    <property type="protein sequence ID" value="AMIN014082-PA"/>
    <property type="gene ID" value="AMIN014082"/>
</dbReference>
<accession>A0A182WMX5</accession>
<sequence length="48" mass="5748">YQYNIVLGLQEWCAVFTPRISFEHVVTKPPRIFNYYYYSLQRAQSDAA</sequence>
<reference evidence="1" key="2">
    <citation type="submission" date="2020-05" db="UniProtKB">
        <authorList>
            <consortium name="EnsemblMetazoa"/>
        </authorList>
    </citation>
    <scope>IDENTIFICATION</scope>
    <source>
        <strain evidence="1">MINIMUS1</strain>
    </source>
</reference>
<evidence type="ECO:0000313" key="2">
    <source>
        <dbReference type="Proteomes" id="UP000075920"/>
    </source>
</evidence>
<protein>
    <submittedName>
        <fullName evidence="1">Uncharacterized protein</fullName>
    </submittedName>
</protein>
<keyword evidence="2" id="KW-1185">Reference proteome</keyword>
<dbReference type="VEuPathDB" id="VectorBase:AMIN014082"/>
<name>A0A182WMX5_9DIPT</name>